<evidence type="ECO:0000256" key="5">
    <source>
        <dbReference type="ARBA" id="ARBA00022692"/>
    </source>
</evidence>
<evidence type="ECO:0000313" key="9">
    <source>
        <dbReference type="EMBL" id="SFA69194.1"/>
    </source>
</evidence>
<comment type="similarity">
    <text evidence="2 8">Belongs to the 4-toluene sulfonate uptake permease (TSUP) (TC 2.A.102) family.</text>
</comment>
<proteinExistence type="inferred from homology"/>
<feature type="transmembrane region" description="Helical" evidence="8">
    <location>
        <begin position="102"/>
        <end position="120"/>
    </location>
</feature>
<sequence length="273" mass="28543">MGCLGTIRMRCLLIAQLRMTLGVESPDVFTATTLLTIFAVSCSAFLRGMAGFGFSLAAVPIISLVLPPAEAVAMCIMLQLVIGLRDIWQHHGDIDGQSLKRLTVGSLVGTPVGLIALTALSPDAARILIALAILAGLALIVRRVPAESRTRNGLAVAAGVASGAFSGLAAIPGPPAVAYYLGSGIDPVRTRASLLSFFFIVSVMATPGLALAGAINERTVWLSLVSLPAMVIGTWLGTEAFKRLNHGQYRRLAIMVMAFSALLAGWRGVSGYL</sequence>
<keyword evidence="10" id="KW-1185">Reference proteome</keyword>
<dbReference type="InterPro" id="IPR002781">
    <property type="entry name" value="TM_pro_TauE-like"/>
</dbReference>
<dbReference type="EMBL" id="FOJU01000001">
    <property type="protein sequence ID" value="SFA69194.1"/>
    <property type="molecule type" value="Genomic_DNA"/>
</dbReference>
<reference evidence="9 10" key="1">
    <citation type="submission" date="2016-10" db="EMBL/GenBank/DDBJ databases">
        <authorList>
            <person name="de Groot N.N."/>
        </authorList>
    </citation>
    <scope>NUCLEOTIDE SEQUENCE [LARGE SCALE GENOMIC DNA]</scope>
    <source>
        <strain evidence="9 10">DSM 29316</strain>
    </source>
</reference>
<evidence type="ECO:0000256" key="6">
    <source>
        <dbReference type="ARBA" id="ARBA00022989"/>
    </source>
</evidence>
<evidence type="ECO:0000256" key="2">
    <source>
        <dbReference type="ARBA" id="ARBA00009142"/>
    </source>
</evidence>
<dbReference type="Pfam" id="PF01925">
    <property type="entry name" value="TauE"/>
    <property type="match status" value="1"/>
</dbReference>
<feature type="transmembrane region" description="Helical" evidence="8">
    <location>
        <begin position="58"/>
        <end position="82"/>
    </location>
</feature>
<gene>
    <name evidence="9" type="ORF">SAMN05421688_0096</name>
</gene>
<dbReference type="InterPro" id="IPR052017">
    <property type="entry name" value="TSUP"/>
</dbReference>
<evidence type="ECO:0000256" key="8">
    <source>
        <dbReference type="RuleBase" id="RU363041"/>
    </source>
</evidence>
<dbReference type="AlphaFoldDB" id="A0A1I0UYM6"/>
<evidence type="ECO:0000256" key="1">
    <source>
        <dbReference type="ARBA" id="ARBA00004651"/>
    </source>
</evidence>
<keyword evidence="3" id="KW-0813">Transport</keyword>
<feature type="transmembrane region" description="Helical" evidence="8">
    <location>
        <begin position="28"/>
        <end position="46"/>
    </location>
</feature>
<comment type="subcellular location">
    <subcellularLocation>
        <location evidence="1 8">Cell membrane</location>
        <topology evidence="1 8">Multi-pass membrane protein</topology>
    </subcellularLocation>
</comment>
<keyword evidence="6 8" id="KW-1133">Transmembrane helix</keyword>
<evidence type="ECO:0000256" key="4">
    <source>
        <dbReference type="ARBA" id="ARBA00022475"/>
    </source>
</evidence>
<dbReference type="Proteomes" id="UP000198796">
    <property type="component" value="Unassembled WGS sequence"/>
</dbReference>
<keyword evidence="5 8" id="KW-0812">Transmembrane</keyword>
<accession>A0A1I0UYM6</accession>
<protein>
    <recommendedName>
        <fullName evidence="8">Probable membrane transporter protein</fullName>
    </recommendedName>
</protein>
<evidence type="ECO:0000256" key="7">
    <source>
        <dbReference type="ARBA" id="ARBA00023136"/>
    </source>
</evidence>
<feature type="transmembrane region" description="Helical" evidence="8">
    <location>
        <begin position="194"/>
        <end position="215"/>
    </location>
</feature>
<evidence type="ECO:0000256" key="3">
    <source>
        <dbReference type="ARBA" id="ARBA00022448"/>
    </source>
</evidence>
<dbReference type="STRING" id="871651.SAMN05421688_0096"/>
<feature type="transmembrane region" description="Helical" evidence="8">
    <location>
        <begin position="221"/>
        <end position="240"/>
    </location>
</feature>
<feature type="transmembrane region" description="Helical" evidence="8">
    <location>
        <begin position="156"/>
        <end position="182"/>
    </location>
</feature>
<evidence type="ECO:0000313" key="10">
    <source>
        <dbReference type="Proteomes" id="UP000198796"/>
    </source>
</evidence>
<feature type="transmembrane region" description="Helical" evidence="8">
    <location>
        <begin position="252"/>
        <end position="269"/>
    </location>
</feature>
<dbReference type="OrthoDB" id="7345770at2"/>
<dbReference type="PANTHER" id="PTHR30269">
    <property type="entry name" value="TRANSMEMBRANE PROTEIN YFCA"/>
    <property type="match status" value="1"/>
</dbReference>
<dbReference type="PANTHER" id="PTHR30269:SF37">
    <property type="entry name" value="MEMBRANE TRANSPORTER PROTEIN"/>
    <property type="match status" value="1"/>
</dbReference>
<organism evidence="9 10">
    <name type="scientific">Poseidonocella pacifica</name>
    <dbReference type="NCBI Taxonomy" id="871651"/>
    <lineage>
        <taxon>Bacteria</taxon>
        <taxon>Pseudomonadati</taxon>
        <taxon>Pseudomonadota</taxon>
        <taxon>Alphaproteobacteria</taxon>
        <taxon>Rhodobacterales</taxon>
        <taxon>Roseobacteraceae</taxon>
        <taxon>Poseidonocella</taxon>
    </lineage>
</organism>
<keyword evidence="7 8" id="KW-0472">Membrane</keyword>
<name>A0A1I0UYM6_9RHOB</name>
<feature type="transmembrane region" description="Helical" evidence="8">
    <location>
        <begin position="127"/>
        <end position="144"/>
    </location>
</feature>
<dbReference type="GO" id="GO:0005886">
    <property type="term" value="C:plasma membrane"/>
    <property type="evidence" value="ECO:0007669"/>
    <property type="project" value="UniProtKB-SubCell"/>
</dbReference>
<keyword evidence="4 8" id="KW-1003">Cell membrane</keyword>